<evidence type="ECO:0000259" key="3">
    <source>
        <dbReference type="PROSITE" id="PS50213"/>
    </source>
</evidence>
<dbReference type="Proteomes" id="UP000283895">
    <property type="component" value="Unassembled WGS sequence"/>
</dbReference>
<evidence type="ECO:0000256" key="1">
    <source>
        <dbReference type="SAM" id="MobiDB-lite"/>
    </source>
</evidence>
<protein>
    <recommendedName>
        <fullName evidence="7">GH16 domain-containing protein</fullName>
    </recommendedName>
</protein>
<dbReference type="InterPro" id="IPR013320">
    <property type="entry name" value="ConA-like_dom_sf"/>
</dbReference>
<keyword evidence="2" id="KW-0472">Membrane</keyword>
<feature type="domain" description="FAS1" evidence="3">
    <location>
        <begin position="467"/>
        <end position="609"/>
    </location>
</feature>
<dbReference type="GO" id="GO:0005975">
    <property type="term" value="P:carbohydrate metabolic process"/>
    <property type="evidence" value="ECO:0007669"/>
    <property type="project" value="InterPro"/>
</dbReference>
<evidence type="ECO:0008006" key="7">
    <source>
        <dbReference type="Google" id="ProtNLM"/>
    </source>
</evidence>
<dbReference type="EMBL" id="LKEA01000025">
    <property type="protein sequence ID" value="ROV98714.1"/>
    <property type="molecule type" value="Genomic_DNA"/>
</dbReference>
<dbReference type="InterPro" id="IPR036378">
    <property type="entry name" value="FAS1_dom_sf"/>
</dbReference>
<gene>
    <name evidence="5" type="ORF">VMCG_06804</name>
</gene>
<dbReference type="Pfam" id="PF02469">
    <property type="entry name" value="Fasciclin"/>
    <property type="match status" value="2"/>
</dbReference>
<proteinExistence type="predicted"/>
<name>A0A423W5T8_9PEZI</name>
<evidence type="ECO:0000259" key="4">
    <source>
        <dbReference type="PROSITE" id="PS51762"/>
    </source>
</evidence>
<sequence length="850" mass="94105">MAPERLQNYFMQRRKPMDSNPPSQRANSSRVAPISDRTGQSSAQDRFMTPRAMSRTISALSNARERAGGRFERRPGPQYFHSRRIRKDQVVKPWTKEPKDPKEKWVTIIPLIGLFFGLCIAAFIIWDGIRSVVNHQYCMVLDEDWSQGFRSDIWQAEIQVGGFGNGEFEMTTDSPENLYVENNHLFLRATLQEESKINTNNVIDLGPKGSGTCTGTGPAKCIAATNTTAGNASIVPPVLSARVNTKASSRIKYGRVEVMARLPKGDWLWPAIWMLPAYDTYGPWPASGEIDIVESRGNNHTYQQGGDNVVSSALHWGPDIDNDMWWRTYHKRTARHTTYSDGFNMFAVEWSQKYLFTYVNNRLMQVLYTPFREKETLWERGRFPYGNANGTTTLSDPWGHTGRANTPFDHEFYLVLNLAVGGTNGWFQDGKSGKPWLDTSPNAPKDFWQNREVWYPTWTQPYLEVKSVKIQQQCDGDEDVGVEVDEYPRVLIDLPNYAGITIVVPNNDAFEKDLKWDPSNEAVVTDTLRYHMLQGKVSINAIEVGIPVFIPTLLVDSGSTNITGGQRVIINNQGNDEVVFTSGADSRSTVIEGDIEFSDGMIHIVDTMLFPPSRLETTCRVYYPIMRAFLAALYRTGLIDPFAGTRDVTIFAPWDAAFQLTSGALSALQPLELRNILNYHIIPGKVLYSGDLNNATKWPTLSQPDGASSPVDVTVTTAGNNRYIDSSQILHADILIANGVLHMIENVLNPALPDMLPNPSRYTQAPVFSLTGATTTGNKVPVPFTEALPSTTESPEPTDSAGVTTTMTMTRHVTAIYSTNGGVAGGAGDSLYTGLAGVVGLGILGAAGVL</sequence>
<dbReference type="InterPro" id="IPR000782">
    <property type="entry name" value="FAS1_domain"/>
</dbReference>
<feature type="domain" description="FAS1" evidence="3">
    <location>
        <begin position="606"/>
        <end position="748"/>
    </location>
</feature>
<evidence type="ECO:0000256" key="2">
    <source>
        <dbReference type="SAM" id="Phobius"/>
    </source>
</evidence>
<dbReference type="InterPro" id="IPR050546">
    <property type="entry name" value="Glycosyl_Hydrlase_16"/>
</dbReference>
<dbReference type="STRING" id="356882.A0A423W5T8"/>
<feature type="transmembrane region" description="Helical" evidence="2">
    <location>
        <begin position="105"/>
        <end position="126"/>
    </location>
</feature>
<keyword evidence="2" id="KW-1133">Transmembrane helix</keyword>
<dbReference type="AlphaFoldDB" id="A0A423W5T8"/>
<keyword evidence="6" id="KW-1185">Reference proteome</keyword>
<dbReference type="GO" id="GO:0004553">
    <property type="term" value="F:hydrolase activity, hydrolyzing O-glycosyl compounds"/>
    <property type="evidence" value="ECO:0007669"/>
    <property type="project" value="InterPro"/>
</dbReference>
<dbReference type="PANTHER" id="PTHR10963">
    <property type="entry name" value="GLYCOSYL HYDROLASE-RELATED"/>
    <property type="match status" value="1"/>
</dbReference>
<dbReference type="OrthoDB" id="4781at2759"/>
<evidence type="ECO:0000313" key="5">
    <source>
        <dbReference type="EMBL" id="ROV98714.1"/>
    </source>
</evidence>
<feature type="domain" description="GH16" evidence="4">
    <location>
        <begin position="143"/>
        <end position="476"/>
    </location>
</feature>
<feature type="compositionally biased region" description="Polar residues" evidence="1">
    <location>
        <begin position="20"/>
        <end position="30"/>
    </location>
</feature>
<dbReference type="SUPFAM" id="SSF82153">
    <property type="entry name" value="FAS1 domain"/>
    <property type="match status" value="2"/>
</dbReference>
<dbReference type="Gene3D" id="2.30.180.10">
    <property type="entry name" value="FAS1 domain"/>
    <property type="match status" value="2"/>
</dbReference>
<organism evidence="5 6">
    <name type="scientific">Cytospora schulzeri</name>
    <dbReference type="NCBI Taxonomy" id="448051"/>
    <lineage>
        <taxon>Eukaryota</taxon>
        <taxon>Fungi</taxon>
        <taxon>Dikarya</taxon>
        <taxon>Ascomycota</taxon>
        <taxon>Pezizomycotina</taxon>
        <taxon>Sordariomycetes</taxon>
        <taxon>Sordariomycetidae</taxon>
        <taxon>Diaporthales</taxon>
        <taxon>Cytosporaceae</taxon>
        <taxon>Cytospora</taxon>
    </lineage>
</organism>
<evidence type="ECO:0000313" key="6">
    <source>
        <dbReference type="Proteomes" id="UP000283895"/>
    </source>
</evidence>
<dbReference type="Gene3D" id="2.60.120.200">
    <property type="match status" value="1"/>
</dbReference>
<dbReference type="PROSITE" id="PS50213">
    <property type="entry name" value="FAS1"/>
    <property type="match status" value="2"/>
</dbReference>
<dbReference type="PROSITE" id="PS51762">
    <property type="entry name" value="GH16_2"/>
    <property type="match status" value="1"/>
</dbReference>
<dbReference type="SMART" id="SM00554">
    <property type="entry name" value="FAS1"/>
    <property type="match status" value="2"/>
</dbReference>
<accession>A0A423W5T8</accession>
<keyword evidence="2" id="KW-0812">Transmembrane</keyword>
<comment type="caution">
    <text evidence="5">The sequence shown here is derived from an EMBL/GenBank/DDBJ whole genome shotgun (WGS) entry which is preliminary data.</text>
</comment>
<dbReference type="PANTHER" id="PTHR10963:SF62">
    <property type="entry name" value="GLUCAN 1,3-BETA-GLUCOSIDASE"/>
    <property type="match status" value="1"/>
</dbReference>
<dbReference type="SUPFAM" id="SSF49899">
    <property type="entry name" value="Concanavalin A-like lectins/glucanases"/>
    <property type="match status" value="1"/>
</dbReference>
<dbReference type="Pfam" id="PF00722">
    <property type="entry name" value="Glyco_hydro_16"/>
    <property type="match status" value="1"/>
</dbReference>
<dbReference type="InterPro" id="IPR000757">
    <property type="entry name" value="Beta-glucanase-like"/>
</dbReference>
<feature type="region of interest" description="Disordered" evidence="1">
    <location>
        <begin position="1"/>
        <end position="48"/>
    </location>
</feature>
<reference evidence="5 6" key="1">
    <citation type="submission" date="2015-09" db="EMBL/GenBank/DDBJ databases">
        <title>Host preference determinants of Valsa canker pathogens revealed by comparative genomics.</title>
        <authorList>
            <person name="Yin Z."/>
            <person name="Huang L."/>
        </authorList>
    </citation>
    <scope>NUCLEOTIDE SEQUENCE [LARGE SCALE GENOMIC DNA]</scope>
    <source>
        <strain evidence="5 6">03-1</strain>
    </source>
</reference>